<comment type="caution">
    <text evidence="1">The sequence shown here is derived from an EMBL/GenBank/DDBJ whole genome shotgun (WGS) entry which is preliminary data.</text>
</comment>
<gene>
    <name evidence="1" type="ORF">GCM10023156_01450</name>
</gene>
<dbReference type="EMBL" id="BAABGA010000005">
    <property type="protein sequence ID" value="GAA4443830.1"/>
    <property type="molecule type" value="Genomic_DNA"/>
</dbReference>
<dbReference type="RefSeq" id="WP_345318477.1">
    <property type="nucleotide sequence ID" value="NZ_BAABGA010000005.1"/>
</dbReference>
<accession>A0ABP8M5Q2</accession>
<proteinExistence type="predicted"/>
<keyword evidence="2" id="KW-1185">Reference proteome</keyword>
<evidence type="ECO:0000313" key="1">
    <source>
        <dbReference type="EMBL" id="GAA4443830.1"/>
    </source>
</evidence>
<name>A0ABP8M5Q2_9BACT</name>
<reference evidence="2" key="1">
    <citation type="journal article" date="2019" name="Int. J. Syst. Evol. Microbiol.">
        <title>The Global Catalogue of Microorganisms (GCM) 10K type strain sequencing project: providing services to taxonomists for standard genome sequencing and annotation.</title>
        <authorList>
            <consortium name="The Broad Institute Genomics Platform"/>
            <consortium name="The Broad Institute Genome Sequencing Center for Infectious Disease"/>
            <person name="Wu L."/>
            <person name="Ma J."/>
        </authorList>
    </citation>
    <scope>NUCLEOTIDE SEQUENCE [LARGE SCALE GENOMIC DNA]</scope>
    <source>
        <strain evidence="2">JCM 17759</strain>
    </source>
</reference>
<dbReference type="Proteomes" id="UP001500840">
    <property type="component" value="Unassembled WGS sequence"/>
</dbReference>
<protein>
    <submittedName>
        <fullName evidence="1">Uncharacterized protein</fullName>
    </submittedName>
</protein>
<organism evidence="1 2">
    <name type="scientific">Novipirellula rosea</name>
    <dbReference type="NCBI Taxonomy" id="1031540"/>
    <lineage>
        <taxon>Bacteria</taxon>
        <taxon>Pseudomonadati</taxon>
        <taxon>Planctomycetota</taxon>
        <taxon>Planctomycetia</taxon>
        <taxon>Pirellulales</taxon>
        <taxon>Pirellulaceae</taxon>
        <taxon>Novipirellula</taxon>
    </lineage>
</organism>
<sequence>MKENHWRTYKTISLAVLAFAAVLPVCGVSFATESRPQDIQYIVLEGGGPDQGPGRDVTANFRSVARRFGAMPASSSRMVAYGVQQLRILSRSPEVVRRDVEQALDLAERAGIPVFLHVDSCYGWGAEDTANPEDAPPTRFWQHPEMREWDRFPVAEKLPERIPRPWFNWGPWCSPAPAVPAFGSPALTTFASSQLDAGVLTPLVARLQQWRNRDLEHLFAGINIGWEVHVPDFGDPSLLRLIDRENGVVRAEAPRSARGIEMDRSFIGKQLGYASLHWRGWNEARLLQAAKQEGISREAKFRQLCYESMHDYMETLAKTCHDRGIASDRVYTHIVALATVKPSSTTRPPIWTAVNRYSTAGFTMDNRGGARFNLHELVKQIREASGDQDVRFGMVESYFRLGDQIYVNDPEQCRQELEAMFAAGASIQAFYGGFPLANRTPEAALSAIQAWLDAE</sequence>
<evidence type="ECO:0000313" key="2">
    <source>
        <dbReference type="Proteomes" id="UP001500840"/>
    </source>
</evidence>